<dbReference type="Pfam" id="PF05125">
    <property type="entry name" value="Phage_cap_P2"/>
    <property type="match status" value="1"/>
</dbReference>
<sequence length="334" mass="36482">MQNETRALLKTYHDKLAADNGVTSTAGTFTALPATEQRAVATAKESHALLKSINIVGVVQTDGQAVGISIGSSIAGRTNTDKNPRTPRNLLNLSDQNTYTCVKTDFDVALPYAMLDGWAQFDDFGQRIDRAIGERQALDRLTIGFNGTHAAADTDRDAYPLLQDVNIGWLEKIRTKAPDQVKATGATPGKVTIGATGDYPNLDALVYAAVQMLDPAQRKRPDLVVLIDRDLLHTKSLVNADRATDNVSELALNRILTTGLVGGVSHQDAPFFPDAKLLLTTLANLSIYYQKASMRRFIKDEAWIEQLADYQSVNEAYVVEDYGLVALVENIEFV</sequence>
<name>A0A5E7M695_PSEFL</name>
<proteinExistence type="predicted"/>
<evidence type="ECO:0000313" key="1">
    <source>
        <dbReference type="EMBL" id="VVP19157.1"/>
    </source>
</evidence>
<accession>A0A5E7M695</accession>
<dbReference type="Proteomes" id="UP000349468">
    <property type="component" value="Unassembled WGS sequence"/>
</dbReference>
<dbReference type="NCBIfam" id="TIGR01551">
    <property type="entry name" value="major_capsid_P2"/>
    <property type="match status" value="1"/>
</dbReference>
<protein>
    <recommendedName>
        <fullName evidence="3">Phage major capsid protein, P2 family</fullName>
    </recommendedName>
</protein>
<dbReference type="AlphaFoldDB" id="A0A5E7M695"/>
<dbReference type="EMBL" id="CABVIK010000012">
    <property type="protein sequence ID" value="VVP19157.1"/>
    <property type="molecule type" value="Genomic_DNA"/>
</dbReference>
<dbReference type="InterPro" id="IPR006441">
    <property type="entry name" value="Phage_P2_GpN"/>
</dbReference>
<evidence type="ECO:0000313" key="2">
    <source>
        <dbReference type="Proteomes" id="UP000349468"/>
    </source>
</evidence>
<gene>
    <name evidence="1" type="ORF">PS870_03729</name>
</gene>
<evidence type="ECO:0008006" key="3">
    <source>
        <dbReference type="Google" id="ProtNLM"/>
    </source>
</evidence>
<dbReference type="RefSeq" id="WP_154912786.1">
    <property type="nucleotide sequence ID" value="NZ_CABVIK010000012.1"/>
</dbReference>
<reference evidence="1 2" key="1">
    <citation type="submission" date="2019-09" db="EMBL/GenBank/DDBJ databases">
        <authorList>
            <person name="Chandra G."/>
            <person name="Truman W A."/>
        </authorList>
    </citation>
    <scope>NUCLEOTIDE SEQUENCE [LARGE SCALE GENOMIC DNA]</scope>
    <source>
        <strain evidence="1">PS870</strain>
    </source>
</reference>
<organism evidence="1 2">
    <name type="scientific">Pseudomonas fluorescens</name>
    <dbReference type="NCBI Taxonomy" id="294"/>
    <lineage>
        <taxon>Bacteria</taxon>
        <taxon>Pseudomonadati</taxon>
        <taxon>Pseudomonadota</taxon>
        <taxon>Gammaproteobacteria</taxon>
        <taxon>Pseudomonadales</taxon>
        <taxon>Pseudomonadaceae</taxon>
        <taxon>Pseudomonas</taxon>
    </lineage>
</organism>